<evidence type="ECO:0000313" key="3">
    <source>
        <dbReference type="Proteomes" id="UP001437256"/>
    </source>
</evidence>
<name>A0ABR2ZD08_9AGAR</name>
<protein>
    <submittedName>
        <fullName evidence="2">Uncharacterized protein</fullName>
    </submittedName>
</protein>
<accession>A0ABR2ZD08</accession>
<keyword evidence="3" id="KW-1185">Reference proteome</keyword>
<proteinExistence type="predicted"/>
<dbReference type="EMBL" id="JBBXMP010000249">
    <property type="protein sequence ID" value="KAL0059107.1"/>
    <property type="molecule type" value="Genomic_DNA"/>
</dbReference>
<organism evidence="2 3">
    <name type="scientific">Marasmius tenuissimus</name>
    <dbReference type="NCBI Taxonomy" id="585030"/>
    <lineage>
        <taxon>Eukaryota</taxon>
        <taxon>Fungi</taxon>
        <taxon>Dikarya</taxon>
        <taxon>Basidiomycota</taxon>
        <taxon>Agaricomycotina</taxon>
        <taxon>Agaricomycetes</taxon>
        <taxon>Agaricomycetidae</taxon>
        <taxon>Agaricales</taxon>
        <taxon>Marasmiineae</taxon>
        <taxon>Marasmiaceae</taxon>
        <taxon>Marasmius</taxon>
    </lineage>
</organism>
<evidence type="ECO:0000256" key="1">
    <source>
        <dbReference type="SAM" id="MobiDB-lite"/>
    </source>
</evidence>
<gene>
    <name evidence="2" type="ORF">AAF712_014178</name>
</gene>
<feature type="compositionally biased region" description="Basic and acidic residues" evidence="1">
    <location>
        <begin position="111"/>
        <end position="122"/>
    </location>
</feature>
<feature type="compositionally biased region" description="Polar residues" evidence="1">
    <location>
        <begin position="14"/>
        <end position="30"/>
    </location>
</feature>
<evidence type="ECO:0000313" key="2">
    <source>
        <dbReference type="EMBL" id="KAL0059107.1"/>
    </source>
</evidence>
<feature type="compositionally biased region" description="Basic and acidic residues" evidence="1">
    <location>
        <begin position="1"/>
        <end position="10"/>
    </location>
</feature>
<sequence length="122" mass="13076">MIDSSDKDEGGMLTATSDSEEANNSTSNQAADWDDVMGGGRDHWEEDDWEQEGAHQPPIDQQQTGNGGQHGTSHVPGVSANLDPIIPTHLNLNPQPAPAIILSPPSQVDGGDGKENIHHWHE</sequence>
<feature type="region of interest" description="Disordered" evidence="1">
    <location>
        <begin position="1"/>
        <end position="122"/>
    </location>
</feature>
<comment type="caution">
    <text evidence="2">The sequence shown here is derived from an EMBL/GenBank/DDBJ whole genome shotgun (WGS) entry which is preliminary data.</text>
</comment>
<dbReference type="Proteomes" id="UP001437256">
    <property type="component" value="Unassembled WGS sequence"/>
</dbReference>
<reference evidence="2 3" key="1">
    <citation type="submission" date="2024-05" db="EMBL/GenBank/DDBJ databases">
        <title>A draft genome resource for the thread blight pathogen Marasmius tenuissimus strain MS-2.</title>
        <authorList>
            <person name="Yulfo-Soto G.E."/>
            <person name="Baruah I.K."/>
            <person name="Amoako-Attah I."/>
            <person name="Bukari Y."/>
            <person name="Meinhardt L.W."/>
            <person name="Bailey B.A."/>
            <person name="Cohen S.P."/>
        </authorList>
    </citation>
    <scope>NUCLEOTIDE SEQUENCE [LARGE SCALE GENOMIC DNA]</scope>
    <source>
        <strain evidence="2 3">MS-2</strain>
    </source>
</reference>